<keyword evidence="2" id="KW-1133">Transmembrane helix</keyword>
<dbReference type="InterPro" id="IPR051361">
    <property type="entry name" value="ThrE/Ser_Exporter"/>
</dbReference>
<evidence type="ECO:0000256" key="1">
    <source>
        <dbReference type="ARBA" id="ARBA00034125"/>
    </source>
</evidence>
<sequence>MGGVMTGGGTAGAAPQTLQERDRRLLAWLGAGLLAGGIPTHEVEQDLRTLATTLGHPRAQVACLPRGVWVTLSAGQPATFEGVEGGLRLEQLADGTALLAGLRAGRLTPEEALASLATLRAQPHRYKVPGLLAGGVLSGVGIALVLAPAWPSVAFAALLAPVTVVLMILSGRHRTISTLTPLLAAFSTALVAFSAASAGLVTAPLWTLVAPIAVLLPGATIVTGLVELAAGSMVAGTSRLGHGTVQLLLFALGVGAATALLDVPGELLDPTRPVELGWWAPLLGVAVVTLAISLMESLRLALVPWVMVTAVATYLGQLLGQTLSDARWAGAFLGAVVAILAATVVEFVRPQLPRSVVFLPSFWLLVPGSFGLISVTQLDAGPAVAFSAVVAVTLVIAAIALGIVVGASLAFPLRRAARRVGLLHLLRRLRRG</sequence>
<dbReference type="OrthoDB" id="235893at2"/>
<feature type="transmembrane region" description="Helical" evidence="2">
    <location>
        <begin position="384"/>
        <end position="411"/>
    </location>
</feature>
<dbReference type="PANTHER" id="PTHR31082">
    <property type="entry name" value="PHEROMONE-REGULATED MEMBRANE PROTEIN 10"/>
    <property type="match status" value="1"/>
</dbReference>
<dbReference type="Pfam" id="PF06738">
    <property type="entry name" value="ThrE"/>
    <property type="match status" value="1"/>
</dbReference>
<reference evidence="4 5" key="1">
    <citation type="submission" date="2019-09" db="EMBL/GenBank/DDBJ databases">
        <title>Serinicoccus pratensis sp. nov., isolated from meadow soil.</title>
        <authorList>
            <person name="Zhang W."/>
        </authorList>
    </citation>
    <scope>NUCLEOTIDE SEQUENCE [LARGE SCALE GENOMIC DNA]</scope>
    <source>
        <strain evidence="4 5">W204</strain>
    </source>
</reference>
<evidence type="ECO:0000313" key="4">
    <source>
        <dbReference type="EMBL" id="QFG69094.1"/>
    </source>
</evidence>
<dbReference type="InterPro" id="IPR010619">
    <property type="entry name" value="ThrE-like_N"/>
</dbReference>
<accession>A0A5J6V708</accession>
<evidence type="ECO:0000313" key="5">
    <source>
        <dbReference type="Proteomes" id="UP000326546"/>
    </source>
</evidence>
<feature type="transmembrane region" description="Helical" evidence="2">
    <location>
        <begin position="128"/>
        <end position="147"/>
    </location>
</feature>
<protein>
    <submittedName>
        <fullName evidence="4">Threonine/serine exporter family protein</fullName>
    </submittedName>
</protein>
<evidence type="ECO:0000259" key="3">
    <source>
        <dbReference type="Pfam" id="PF06738"/>
    </source>
</evidence>
<feature type="transmembrane region" description="Helical" evidence="2">
    <location>
        <begin position="153"/>
        <end position="170"/>
    </location>
</feature>
<gene>
    <name evidence="4" type="ORF">FY030_10610</name>
</gene>
<keyword evidence="2" id="KW-0812">Transmembrane</keyword>
<feature type="transmembrane region" description="Helical" evidence="2">
    <location>
        <begin position="182"/>
        <end position="206"/>
    </location>
</feature>
<organism evidence="4 5">
    <name type="scientific">Ornithinimicrobium pratense</name>
    <dbReference type="NCBI Taxonomy" id="2593973"/>
    <lineage>
        <taxon>Bacteria</taxon>
        <taxon>Bacillati</taxon>
        <taxon>Actinomycetota</taxon>
        <taxon>Actinomycetes</taxon>
        <taxon>Micrococcales</taxon>
        <taxon>Ornithinimicrobiaceae</taxon>
        <taxon>Ornithinimicrobium</taxon>
    </lineage>
</organism>
<feature type="transmembrane region" description="Helical" evidence="2">
    <location>
        <begin position="247"/>
        <end position="264"/>
    </location>
</feature>
<feature type="transmembrane region" description="Helical" evidence="2">
    <location>
        <begin position="326"/>
        <end position="345"/>
    </location>
</feature>
<comment type="similarity">
    <text evidence="1">Belongs to the ThrE exporter (TC 2.A.79) family.</text>
</comment>
<feature type="transmembrane region" description="Helical" evidence="2">
    <location>
        <begin position="276"/>
        <end position="295"/>
    </location>
</feature>
<keyword evidence="5" id="KW-1185">Reference proteome</keyword>
<feature type="transmembrane region" description="Helical" evidence="2">
    <location>
        <begin position="302"/>
        <end position="320"/>
    </location>
</feature>
<feature type="transmembrane region" description="Helical" evidence="2">
    <location>
        <begin position="357"/>
        <end position="378"/>
    </location>
</feature>
<dbReference type="KEGG" id="serw:FY030_10610"/>
<proteinExistence type="inferred from homology"/>
<feature type="domain" description="Threonine/serine exporter-like N-terminal" evidence="3">
    <location>
        <begin position="27"/>
        <end position="260"/>
    </location>
</feature>
<name>A0A5J6V708_9MICO</name>
<dbReference type="EMBL" id="CP044427">
    <property type="protein sequence ID" value="QFG69094.1"/>
    <property type="molecule type" value="Genomic_DNA"/>
</dbReference>
<evidence type="ECO:0000256" key="2">
    <source>
        <dbReference type="SAM" id="Phobius"/>
    </source>
</evidence>
<keyword evidence="2" id="KW-0472">Membrane</keyword>
<feature type="transmembrane region" description="Helical" evidence="2">
    <location>
        <begin position="212"/>
        <end position="235"/>
    </location>
</feature>
<dbReference type="GO" id="GO:0022857">
    <property type="term" value="F:transmembrane transporter activity"/>
    <property type="evidence" value="ECO:0007669"/>
    <property type="project" value="InterPro"/>
</dbReference>
<dbReference type="Proteomes" id="UP000326546">
    <property type="component" value="Chromosome"/>
</dbReference>
<dbReference type="AlphaFoldDB" id="A0A5J6V708"/>
<dbReference type="PANTHER" id="PTHR31082:SF4">
    <property type="entry name" value="PHEROMONE-REGULATED MEMBRANE PROTEIN 10"/>
    <property type="match status" value="1"/>
</dbReference>